<gene>
    <name evidence="1" type="ORF">NCTC13067_01992</name>
</gene>
<dbReference type="AlphaFoldDB" id="A0A379ED71"/>
<accession>A0A379ED71</accession>
<evidence type="ECO:0000313" key="1">
    <source>
        <dbReference type="EMBL" id="SUB94131.1"/>
    </source>
</evidence>
<sequence>MQEHQAGAKPWHWKDTSLIFVMPIRAGIRKEWQLPLLCNNWGYCLNLQSTVIYERKLLSRTENNAYVASK</sequence>
<dbReference type="Proteomes" id="UP000255469">
    <property type="component" value="Unassembled WGS sequence"/>
</dbReference>
<organism evidence="1 2">
    <name type="scientific">Prevotella denticola</name>
    <dbReference type="NCBI Taxonomy" id="28129"/>
    <lineage>
        <taxon>Bacteria</taxon>
        <taxon>Pseudomonadati</taxon>
        <taxon>Bacteroidota</taxon>
        <taxon>Bacteroidia</taxon>
        <taxon>Bacteroidales</taxon>
        <taxon>Prevotellaceae</taxon>
        <taxon>Prevotella</taxon>
    </lineage>
</organism>
<reference evidence="1 2" key="1">
    <citation type="submission" date="2018-06" db="EMBL/GenBank/DDBJ databases">
        <authorList>
            <consortium name="Pathogen Informatics"/>
            <person name="Doyle S."/>
        </authorList>
    </citation>
    <scope>NUCLEOTIDE SEQUENCE [LARGE SCALE GENOMIC DNA]</scope>
    <source>
        <strain evidence="1 2">NCTC13067</strain>
    </source>
</reference>
<name>A0A379ED71_9BACT</name>
<evidence type="ECO:0000313" key="2">
    <source>
        <dbReference type="Proteomes" id="UP000255469"/>
    </source>
</evidence>
<proteinExistence type="predicted"/>
<dbReference type="EMBL" id="UGTM01000002">
    <property type="protein sequence ID" value="SUB94131.1"/>
    <property type="molecule type" value="Genomic_DNA"/>
</dbReference>
<protein>
    <submittedName>
        <fullName evidence="1">Uncharacterized protein</fullName>
    </submittedName>
</protein>